<reference evidence="2" key="1">
    <citation type="submission" date="2023-05" db="EMBL/GenBank/DDBJ databases">
        <title>Genome and transcriptome analyses reveal genes involved in the formation of fine ridges on petal epidermal cells in Hibiscus trionum.</title>
        <authorList>
            <person name="Koshimizu S."/>
            <person name="Masuda S."/>
            <person name="Ishii T."/>
            <person name="Shirasu K."/>
            <person name="Hoshino A."/>
            <person name="Arita M."/>
        </authorList>
    </citation>
    <scope>NUCLEOTIDE SEQUENCE</scope>
    <source>
        <strain evidence="2">Hamamatsu line</strain>
    </source>
</reference>
<evidence type="ECO:0000256" key="1">
    <source>
        <dbReference type="SAM" id="MobiDB-lite"/>
    </source>
</evidence>
<evidence type="ECO:0000313" key="3">
    <source>
        <dbReference type="Proteomes" id="UP001165190"/>
    </source>
</evidence>
<feature type="region of interest" description="Disordered" evidence="1">
    <location>
        <begin position="1"/>
        <end position="42"/>
    </location>
</feature>
<gene>
    <name evidence="2" type="ORF">HRI_000596900</name>
</gene>
<feature type="region of interest" description="Disordered" evidence="1">
    <location>
        <begin position="88"/>
        <end position="126"/>
    </location>
</feature>
<dbReference type="PANTHER" id="PTHR34657:SF10">
    <property type="entry name" value="F21M11.6 PROTEIN"/>
    <property type="match status" value="1"/>
</dbReference>
<proteinExistence type="predicted"/>
<dbReference type="EMBL" id="BSYR01000006">
    <property type="protein sequence ID" value="GMI69276.1"/>
    <property type="molecule type" value="Genomic_DNA"/>
</dbReference>
<protein>
    <recommendedName>
        <fullName evidence="4">Embryo sac development arrest 6</fullName>
    </recommendedName>
</protein>
<evidence type="ECO:0000313" key="2">
    <source>
        <dbReference type="EMBL" id="GMI69276.1"/>
    </source>
</evidence>
<keyword evidence="3" id="KW-1185">Reference proteome</keyword>
<sequence length="157" mass="17394">MNTKTMRLPPRRVPDSLPNQNKRKERDGFDLKQLTPLPPSKPPMLAAAAAAAHPVISNQLLAGYLAHEFLTRGTLFGQPWGPTRLLQATAESRRAIGGEAEPRDRSTMGDAEPDPEPKPREENKRQRYVELASLLKTDGAHVPGIVNPSQLSRFLEM</sequence>
<accession>A0A9W7LMD9</accession>
<comment type="caution">
    <text evidence="2">The sequence shown here is derived from an EMBL/GenBank/DDBJ whole genome shotgun (WGS) entry which is preliminary data.</text>
</comment>
<feature type="compositionally biased region" description="Basic and acidic residues" evidence="1">
    <location>
        <begin position="115"/>
        <end position="126"/>
    </location>
</feature>
<dbReference type="OrthoDB" id="687843at2759"/>
<organism evidence="2 3">
    <name type="scientific">Hibiscus trionum</name>
    <name type="common">Flower of an hour</name>
    <dbReference type="NCBI Taxonomy" id="183268"/>
    <lineage>
        <taxon>Eukaryota</taxon>
        <taxon>Viridiplantae</taxon>
        <taxon>Streptophyta</taxon>
        <taxon>Embryophyta</taxon>
        <taxon>Tracheophyta</taxon>
        <taxon>Spermatophyta</taxon>
        <taxon>Magnoliopsida</taxon>
        <taxon>eudicotyledons</taxon>
        <taxon>Gunneridae</taxon>
        <taxon>Pentapetalae</taxon>
        <taxon>rosids</taxon>
        <taxon>malvids</taxon>
        <taxon>Malvales</taxon>
        <taxon>Malvaceae</taxon>
        <taxon>Malvoideae</taxon>
        <taxon>Hibiscus</taxon>
    </lineage>
</organism>
<evidence type="ECO:0008006" key="4">
    <source>
        <dbReference type="Google" id="ProtNLM"/>
    </source>
</evidence>
<dbReference type="PANTHER" id="PTHR34657">
    <property type="entry name" value="EMBRYO SAC DEVELOPMENT ARREST 6"/>
    <property type="match status" value="1"/>
</dbReference>
<dbReference type="AlphaFoldDB" id="A0A9W7LMD9"/>
<name>A0A9W7LMD9_HIBTR</name>
<dbReference type="Proteomes" id="UP001165190">
    <property type="component" value="Unassembled WGS sequence"/>
</dbReference>
<feature type="compositionally biased region" description="Basic and acidic residues" evidence="1">
    <location>
        <begin position="91"/>
        <end position="107"/>
    </location>
</feature>